<evidence type="ECO:0000256" key="1">
    <source>
        <dbReference type="ARBA" id="ARBA00022741"/>
    </source>
</evidence>
<dbReference type="Gene3D" id="3.40.50.300">
    <property type="entry name" value="P-loop containing nucleotide triphosphate hydrolases"/>
    <property type="match status" value="1"/>
</dbReference>
<keyword evidence="1" id="KW-0547">Nucleotide-binding</keyword>
<dbReference type="AlphaFoldDB" id="A0A955RKL6"/>
<comment type="caution">
    <text evidence="4">The sequence shown here is derived from an EMBL/GenBank/DDBJ whole genome shotgun (WGS) entry which is preliminary data.</text>
</comment>
<dbReference type="GO" id="GO:0015937">
    <property type="term" value="P:coenzyme A biosynthetic process"/>
    <property type="evidence" value="ECO:0007669"/>
    <property type="project" value="UniProtKB-UniRule"/>
</dbReference>
<evidence type="ECO:0000256" key="3">
    <source>
        <dbReference type="NCBIfam" id="TIGR00152"/>
    </source>
</evidence>
<dbReference type="GO" id="GO:0005737">
    <property type="term" value="C:cytoplasm"/>
    <property type="evidence" value="ECO:0007669"/>
    <property type="project" value="UniProtKB-UniRule"/>
</dbReference>
<keyword evidence="4" id="KW-0808">Transferase</keyword>
<name>A0A955RKL6_9BACT</name>
<keyword evidence="4" id="KW-0418">Kinase</keyword>
<dbReference type="CDD" id="cd02022">
    <property type="entry name" value="DPCK"/>
    <property type="match status" value="1"/>
</dbReference>
<proteinExistence type="predicted"/>
<sequence length="196" mass="22501">MIIGVTGKIGTGKSHVAKFLKRKLKFQILDADKIKFDIIENSDLHNTIVSTFGARVLHPNGTIDRNKLMITTGKDPLHLKILGEYVNKKIGDEIRSILKSEDDNFIIESTDPQRQNLTSLFNVSVLVVTNKRIGYQRLLRKYPKDVVDAVWQYQKDVKNYDYVIDNSGSIRELRNDINQLVHDMLHEQNAKTIPEE</sequence>
<evidence type="ECO:0000256" key="2">
    <source>
        <dbReference type="ARBA" id="ARBA00022840"/>
    </source>
</evidence>
<dbReference type="NCBIfam" id="TIGR00152">
    <property type="entry name" value="dephospho-CoA kinase"/>
    <property type="match status" value="1"/>
</dbReference>
<dbReference type="GO" id="GO:0005524">
    <property type="term" value="F:ATP binding"/>
    <property type="evidence" value="ECO:0007669"/>
    <property type="project" value="UniProtKB-KW"/>
</dbReference>
<evidence type="ECO:0000313" key="5">
    <source>
        <dbReference type="Proteomes" id="UP000754563"/>
    </source>
</evidence>
<dbReference type="Proteomes" id="UP000754563">
    <property type="component" value="Unassembled WGS sequence"/>
</dbReference>
<organism evidence="4 5">
    <name type="scientific">Candidatus Dojkabacteria bacterium</name>
    <dbReference type="NCBI Taxonomy" id="2099670"/>
    <lineage>
        <taxon>Bacteria</taxon>
        <taxon>Candidatus Dojkabacteria</taxon>
    </lineage>
</organism>
<gene>
    <name evidence="4" type="primary">coaE</name>
    <name evidence="4" type="ORF">KC717_04680</name>
</gene>
<reference evidence="4" key="1">
    <citation type="submission" date="2020-04" db="EMBL/GenBank/DDBJ databases">
        <authorList>
            <person name="Zhang T."/>
        </authorList>
    </citation>
    <scope>NUCLEOTIDE SEQUENCE</scope>
    <source>
        <strain evidence="4">HKST-UBA11</strain>
    </source>
</reference>
<dbReference type="SUPFAM" id="SSF52540">
    <property type="entry name" value="P-loop containing nucleoside triphosphate hydrolases"/>
    <property type="match status" value="1"/>
</dbReference>
<keyword evidence="2" id="KW-0067">ATP-binding</keyword>
<accession>A0A955RKL6</accession>
<evidence type="ECO:0000313" key="4">
    <source>
        <dbReference type="EMBL" id="MCA9385915.1"/>
    </source>
</evidence>
<dbReference type="PROSITE" id="PS51219">
    <property type="entry name" value="DPCK"/>
    <property type="match status" value="1"/>
</dbReference>
<dbReference type="Pfam" id="PF01121">
    <property type="entry name" value="CoaE"/>
    <property type="match status" value="1"/>
</dbReference>
<dbReference type="GO" id="GO:0004140">
    <property type="term" value="F:dephospho-CoA kinase activity"/>
    <property type="evidence" value="ECO:0007669"/>
    <property type="project" value="UniProtKB-UniRule"/>
</dbReference>
<dbReference type="InterPro" id="IPR001977">
    <property type="entry name" value="Depp_CoAkinase"/>
</dbReference>
<dbReference type="InterPro" id="IPR027417">
    <property type="entry name" value="P-loop_NTPase"/>
</dbReference>
<dbReference type="EMBL" id="JAGQLH010000055">
    <property type="protein sequence ID" value="MCA9385915.1"/>
    <property type="molecule type" value="Genomic_DNA"/>
</dbReference>
<protein>
    <recommendedName>
        <fullName evidence="3">Dephospho-CoA kinase</fullName>
        <ecNumber evidence="3">2.7.1.24</ecNumber>
    </recommendedName>
</protein>
<dbReference type="EC" id="2.7.1.24" evidence="3"/>
<reference evidence="4" key="2">
    <citation type="journal article" date="2021" name="Microbiome">
        <title>Successional dynamics and alternative stable states in a saline activated sludge microbial community over 9 years.</title>
        <authorList>
            <person name="Wang Y."/>
            <person name="Ye J."/>
            <person name="Ju F."/>
            <person name="Liu L."/>
            <person name="Boyd J.A."/>
            <person name="Deng Y."/>
            <person name="Parks D.H."/>
            <person name="Jiang X."/>
            <person name="Yin X."/>
            <person name="Woodcroft B.J."/>
            <person name="Tyson G.W."/>
            <person name="Hugenholtz P."/>
            <person name="Polz M.F."/>
            <person name="Zhang T."/>
        </authorList>
    </citation>
    <scope>NUCLEOTIDE SEQUENCE</scope>
    <source>
        <strain evidence="4">HKST-UBA11</strain>
    </source>
</reference>